<dbReference type="RefSeq" id="WP_118912915.1">
    <property type="nucleotide sequence ID" value="NZ_CBCRVH010000003.1"/>
</dbReference>
<gene>
    <name evidence="2" type="ORF">D1832_05235</name>
</gene>
<dbReference type="Pfam" id="PF02557">
    <property type="entry name" value="VanY"/>
    <property type="match status" value="1"/>
</dbReference>
<dbReference type="AlphaFoldDB" id="A0A417Z7M9"/>
<reference evidence="2 3" key="1">
    <citation type="submission" date="2018-08" db="EMBL/GenBank/DDBJ databases">
        <title>Whole genome sequence analysis of Dermacoccus abyssi bacteria isolated from Deep Mariana trench Micromonospora spp reveals genes involved in the environmental adaptation and production of secondary metabolites.</title>
        <authorList>
            <person name="Abdel-Mageed W.M."/>
            <person name="Lehri B."/>
            <person name="Nouioui I."/>
            <person name="Goodfellow I."/>
            <person name="Jaspars M."/>
            <person name="Karlyshev A."/>
        </authorList>
    </citation>
    <scope>NUCLEOTIDE SEQUENCE [LARGE SCALE GENOMIC DNA]</scope>
    <source>
        <strain evidence="2 3">MT1.1</strain>
    </source>
</reference>
<name>A0A417Z7M9_9MICO</name>
<dbReference type="InterPro" id="IPR009045">
    <property type="entry name" value="Zn_M74/Hedgehog-like"/>
</dbReference>
<dbReference type="GO" id="GO:0006508">
    <property type="term" value="P:proteolysis"/>
    <property type="evidence" value="ECO:0007669"/>
    <property type="project" value="InterPro"/>
</dbReference>
<dbReference type="InterPro" id="IPR003709">
    <property type="entry name" value="VanY-like_core_dom"/>
</dbReference>
<evidence type="ECO:0000259" key="1">
    <source>
        <dbReference type="Pfam" id="PF02557"/>
    </source>
</evidence>
<dbReference type="Proteomes" id="UP000285376">
    <property type="component" value="Unassembled WGS sequence"/>
</dbReference>
<organism evidence="2 3">
    <name type="scientific">Dermacoccus abyssi</name>
    <dbReference type="NCBI Taxonomy" id="322596"/>
    <lineage>
        <taxon>Bacteria</taxon>
        <taxon>Bacillati</taxon>
        <taxon>Actinomycetota</taxon>
        <taxon>Actinomycetes</taxon>
        <taxon>Micrococcales</taxon>
        <taxon>Dermacoccaceae</taxon>
        <taxon>Dermacoccus</taxon>
    </lineage>
</organism>
<protein>
    <recommendedName>
        <fullName evidence="1">D-alanyl-D-alanine carboxypeptidase-like core domain-containing protein</fullName>
    </recommendedName>
</protein>
<accession>A0A417Z7M9</accession>
<comment type="caution">
    <text evidence="2">The sequence shown here is derived from an EMBL/GenBank/DDBJ whole genome shotgun (WGS) entry which is preliminary data.</text>
</comment>
<proteinExistence type="predicted"/>
<evidence type="ECO:0000313" key="3">
    <source>
        <dbReference type="Proteomes" id="UP000285376"/>
    </source>
</evidence>
<dbReference type="GO" id="GO:0008233">
    <property type="term" value="F:peptidase activity"/>
    <property type="evidence" value="ECO:0007669"/>
    <property type="project" value="InterPro"/>
</dbReference>
<evidence type="ECO:0000313" key="2">
    <source>
        <dbReference type="EMBL" id="RHW46637.1"/>
    </source>
</evidence>
<sequence>MTPGTALEGQYVNGAWFKVTSGAYAGRYVSADLLHPTSVMADANGQIPSADLCEVPSWMNTAWAPKTPRTLQCNALAGLLEMNKAFKAKFGYSLVLDEGYRDLQTQNMYAKVCGFPRAAKPGTSNHGYGRAMDLLGNTSALAEGRGASPFKFGTAADRWLSNNGKAYGWDRPEHLDKNGTNPEYWHDNWIG</sequence>
<dbReference type="EMBL" id="QWLM01000004">
    <property type="protein sequence ID" value="RHW46637.1"/>
    <property type="molecule type" value="Genomic_DNA"/>
</dbReference>
<feature type="domain" description="D-alanyl-D-alanine carboxypeptidase-like core" evidence="1">
    <location>
        <begin position="71"/>
        <end position="191"/>
    </location>
</feature>
<dbReference type="CDD" id="cd14814">
    <property type="entry name" value="Peptidase_M15"/>
    <property type="match status" value="1"/>
</dbReference>
<dbReference type="Gene3D" id="3.30.1380.10">
    <property type="match status" value="1"/>
</dbReference>
<dbReference type="SUPFAM" id="SSF55166">
    <property type="entry name" value="Hedgehog/DD-peptidase"/>
    <property type="match status" value="1"/>
</dbReference>